<feature type="active site" description="Proton acceptor" evidence="2">
    <location>
        <position position="133"/>
    </location>
</feature>
<keyword evidence="1 2" id="KW-0378">Hydrolase</keyword>
<organism evidence="4">
    <name type="scientific">uncultured marine thaumarchaeote KM3_163_G06</name>
    <dbReference type="NCBI Taxonomy" id="1456034"/>
    <lineage>
        <taxon>Archaea</taxon>
        <taxon>Nitrososphaerota</taxon>
        <taxon>environmental samples</taxon>
    </lineage>
</organism>
<dbReference type="PANTHER" id="PTHR35561:SF1">
    <property type="entry name" value="RNA 2',3'-CYCLIC PHOSPHODIESTERASE"/>
    <property type="match status" value="1"/>
</dbReference>
<feature type="short sequence motif" description="HXTX 2" evidence="2">
    <location>
        <begin position="133"/>
        <end position="136"/>
    </location>
</feature>
<dbReference type="GO" id="GO:0016874">
    <property type="term" value="F:ligase activity"/>
    <property type="evidence" value="ECO:0007669"/>
    <property type="project" value="UniProtKB-KW"/>
</dbReference>
<dbReference type="GO" id="GO:0008664">
    <property type="term" value="F:RNA 2',3'-cyclic 3'-phosphodiesterase activity"/>
    <property type="evidence" value="ECO:0007669"/>
    <property type="project" value="UniProtKB-EC"/>
</dbReference>
<keyword evidence="4" id="KW-0436">Ligase</keyword>
<sequence>MPNKRYVKKNIMRTFVAIEVSDQNVLNSISHVQSELSIKAKPVELHNMHFTVQFLGEISEEMTRKISDALNSLEFTPFLISFVGIGVFPKPSFPRVIWIGTNEGVNELEKLAEMIRTKLSHLGFRPDKKFKPHVTIFRVKNKIEGISDKLEKFSSYSFGKQMIYEIKLKKSELTPDGPIYTDLLVVKGKK</sequence>
<reference evidence="4" key="1">
    <citation type="journal article" date="2014" name="Genome Biol. Evol.">
        <title>Pangenome evidence for extensive interdomain horizontal transfer affecting lineage core and shell genes in uncultured planktonic thaumarchaeota and euryarchaeota.</title>
        <authorList>
            <person name="Deschamps P."/>
            <person name="Zivanovic Y."/>
            <person name="Moreira D."/>
            <person name="Rodriguez-Valera F."/>
            <person name="Lopez-Garcia P."/>
        </authorList>
    </citation>
    <scope>NUCLEOTIDE SEQUENCE</scope>
</reference>
<feature type="short sequence motif" description="HXTX 1" evidence="2">
    <location>
        <begin position="49"/>
        <end position="52"/>
    </location>
</feature>
<accession>A0A075GGY8</accession>
<evidence type="ECO:0000256" key="1">
    <source>
        <dbReference type="ARBA" id="ARBA00022801"/>
    </source>
</evidence>
<dbReference type="AlphaFoldDB" id="A0A075GGY8"/>
<comment type="catalytic activity">
    <reaction evidence="2">
        <text>a 3'-end 2',3'-cyclophospho-ribonucleotide-RNA + H2O = a 3'-end 2'-phospho-ribonucleotide-RNA + H(+)</text>
        <dbReference type="Rhea" id="RHEA:11828"/>
        <dbReference type="Rhea" id="RHEA-COMP:10464"/>
        <dbReference type="Rhea" id="RHEA-COMP:17353"/>
        <dbReference type="ChEBI" id="CHEBI:15377"/>
        <dbReference type="ChEBI" id="CHEBI:15378"/>
        <dbReference type="ChEBI" id="CHEBI:83064"/>
        <dbReference type="ChEBI" id="CHEBI:173113"/>
        <dbReference type="EC" id="3.1.4.58"/>
    </reaction>
</comment>
<dbReference type="NCBIfam" id="TIGR02258">
    <property type="entry name" value="2_5_ligase"/>
    <property type="match status" value="1"/>
</dbReference>
<dbReference type="PANTHER" id="PTHR35561">
    <property type="entry name" value="RNA 2',3'-CYCLIC PHOSPHODIESTERASE"/>
    <property type="match status" value="1"/>
</dbReference>
<dbReference type="InterPro" id="IPR009097">
    <property type="entry name" value="Cyclic_Pdiesterase"/>
</dbReference>
<comment type="function">
    <text evidence="2">Hydrolyzes RNA 2',3'-cyclic phosphodiester to an RNA 2'-phosphomonoester.</text>
</comment>
<gene>
    <name evidence="4" type="primary">ligT</name>
</gene>
<evidence type="ECO:0000256" key="2">
    <source>
        <dbReference type="HAMAP-Rule" id="MF_01940"/>
    </source>
</evidence>
<dbReference type="HAMAP" id="MF_01940">
    <property type="entry name" value="RNA_CPDase"/>
    <property type="match status" value="1"/>
</dbReference>
<protein>
    <recommendedName>
        <fullName evidence="2">RNA 2',3'-cyclic phosphodiesterase</fullName>
        <shortName evidence="2">RNA 2',3'-CPDase</shortName>
        <ecNumber evidence="2">3.1.4.58</ecNumber>
    </recommendedName>
</protein>
<feature type="active site" description="Proton donor" evidence="2">
    <location>
        <position position="49"/>
    </location>
</feature>
<dbReference type="GO" id="GO:0004113">
    <property type="term" value="F:2',3'-cyclic-nucleotide 3'-phosphodiesterase activity"/>
    <property type="evidence" value="ECO:0007669"/>
    <property type="project" value="InterPro"/>
</dbReference>
<name>A0A075GGY8_9ARCH</name>
<evidence type="ECO:0000313" key="4">
    <source>
        <dbReference type="EMBL" id="AIF03296.1"/>
    </source>
</evidence>
<feature type="domain" description="A-kinase anchor protein 7-like phosphoesterase" evidence="3">
    <location>
        <begin position="15"/>
        <end position="172"/>
    </location>
</feature>
<proteinExistence type="inferred from homology"/>
<comment type="similarity">
    <text evidence="2">Belongs to the 2H phosphoesterase superfamily. ThpR family.</text>
</comment>
<dbReference type="InterPro" id="IPR004175">
    <property type="entry name" value="RNA_CPDase"/>
</dbReference>
<evidence type="ECO:0000259" key="3">
    <source>
        <dbReference type="Pfam" id="PF10469"/>
    </source>
</evidence>
<dbReference type="SUPFAM" id="SSF55144">
    <property type="entry name" value="LigT-like"/>
    <property type="match status" value="1"/>
</dbReference>
<dbReference type="Gene3D" id="3.90.1140.10">
    <property type="entry name" value="Cyclic phosphodiesterase"/>
    <property type="match status" value="1"/>
</dbReference>
<dbReference type="Pfam" id="PF10469">
    <property type="entry name" value="AKAP7_NLS"/>
    <property type="match status" value="1"/>
</dbReference>
<dbReference type="EMBL" id="KF900676">
    <property type="protein sequence ID" value="AIF03296.1"/>
    <property type="molecule type" value="Genomic_DNA"/>
</dbReference>
<dbReference type="InterPro" id="IPR019510">
    <property type="entry name" value="AKAP7-like_phosphoesterase"/>
</dbReference>
<dbReference type="EC" id="3.1.4.58" evidence="2"/>